<dbReference type="HOGENOM" id="CLU_2014074_0_0_9"/>
<accession>G8TZF2</accession>
<keyword evidence="3" id="KW-1185">Reference proteome</keyword>
<proteinExistence type="predicted"/>
<evidence type="ECO:0000313" key="3">
    <source>
        <dbReference type="Proteomes" id="UP000005439"/>
    </source>
</evidence>
<dbReference type="Proteomes" id="UP000005439">
    <property type="component" value="Chromosome"/>
</dbReference>
<evidence type="ECO:0000313" key="2">
    <source>
        <dbReference type="EMBL" id="AEW05192.1"/>
    </source>
</evidence>
<dbReference type="STRING" id="679936.Sulac_1696"/>
<dbReference type="PATRIC" id="fig|679936.5.peg.1764"/>
<protein>
    <submittedName>
        <fullName evidence="2">Uncharacterized protein</fullName>
    </submittedName>
</protein>
<dbReference type="KEGG" id="sap:Sulac_1696"/>
<dbReference type="AlphaFoldDB" id="G8TZF2"/>
<name>G8TZF2_SULAD</name>
<organism evidence="2 3">
    <name type="scientific">Sulfobacillus acidophilus (strain ATCC 700253 / DSM 10332 / NAL)</name>
    <dbReference type="NCBI Taxonomy" id="679936"/>
    <lineage>
        <taxon>Bacteria</taxon>
        <taxon>Bacillati</taxon>
        <taxon>Bacillota</taxon>
        <taxon>Clostridia</taxon>
        <taxon>Eubacteriales</taxon>
        <taxon>Clostridiales Family XVII. Incertae Sedis</taxon>
        <taxon>Sulfobacillus</taxon>
    </lineage>
</organism>
<feature type="region of interest" description="Disordered" evidence="1">
    <location>
        <begin position="101"/>
        <end position="123"/>
    </location>
</feature>
<gene>
    <name evidence="2" type="ordered locus">Sulac_1696</name>
</gene>
<reference evidence="2 3" key="2">
    <citation type="journal article" date="2012" name="Stand. Genomic Sci.">
        <title>Complete genome sequence of the moderately thermophilic mineral-sulfide-oxidizing firmicute Sulfobacillus acidophilus type strain (NAL(T)).</title>
        <authorList>
            <person name="Anderson I."/>
            <person name="Chertkov O."/>
            <person name="Chen A."/>
            <person name="Saunders E."/>
            <person name="Lapidus A."/>
            <person name="Nolan M."/>
            <person name="Lucas S."/>
            <person name="Hammon N."/>
            <person name="Deshpande S."/>
            <person name="Cheng J.F."/>
            <person name="Han C."/>
            <person name="Tapia R."/>
            <person name="Goodwin L.A."/>
            <person name="Pitluck S."/>
            <person name="Liolios K."/>
            <person name="Pagani I."/>
            <person name="Ivanova N."/>
            <person name="Mikhailova N."/>
            <person name="Pati A."/>
            <person name="Palaniappan K."/>
            <person name="Land M."/>
            <person name="Pan C."/>
            <person name="Rohde M."/>
            <person name="Pukall R."/>
            <person name="Goker M."/>
            <person name="Detter J.C."/>
            <person name="Woyke T."/>
            <person name="Bristow J."/>
            <person name="Eisen J.A."/>
            <person name="Markowitz V."/>
            <person name="Hugenholtz P."/>
            <person name="Kyrpides N.C."/>
            <person name="Klenk H.P."/>
            <person name="Mavromatis K."/>
        </authorList>
    </citation>
    <scope>NUCLEOTIDE SEQUENCE [LARGE SCALE GENOMIC DNA]</scope>
    <source>
        <strain evidence="3">ATCC 700253 / DSM 10332 / NAL</strain>
    </source>
</reference>
<evidence type="ECO:0000256" key="1">
    <source>
        <dbReference type="SAM" id="MobiDB-lite"/>
    </source>
</evidence>
<sequence length="123" mass="13630">MMMNPTTRLWRRLQLHAQRLGQIINLLAAAQSRPDDPALHRRALRDLLAQLDGWTWDLEIAYRQLADGRLPAGKAEAGLMAAWERLEAGLAEWGAAWWDTGTGQPARLTSSSTPIAPAPRPGK</sequence>
<reference evidence="3" key="1">
    <citation type="submission" date="2011-12" db="EMBL/GenBank/DDBJ databases">
        <title>The complete genome of chromosome of Sulfobacillus acidophilus DSM 10332.</title>
        <authorList>
            <person name="Lucas S."/>
            <person name="Han J."/>
            <person name="Lapidus A."/>
            <person name="Bruce D."/>
            <person name="Goodwin L."/>
            <person name="Pitluck S."/>
            <person name="Peters L."/>
            <person name="Kyrpides N."/>
            <person name="Mavromatis K."/>
            <person name="Ivanova N."/>
            <person name="Mikhailova N."/>
            <person name="Chertkov O."/>
            <person name="Saunders E."/>
            <person name="Detter J.C."/>
            <person name="Tapia R."/>
            <person name="Han C."/>
            <person name="Land M."/>
            <person name="Hauser L."/>
            <person name="Markowitz V."/>
            <person name="Cheng J.-F."/>
            <person name="Hugenholtz P."/>
            <person name="Woyke T."/>
            <person name="Wu D."/>
            <person name="Pukall R."/>
            <person name="Gehrich-Schroeter G."/>
            <person name="Schneider S."/>
            <person name="Klenk H.-P."/>
            <person name="Eisen J.A."/>
        </authorList>
    </citation>
    <scope>NUCLEOTIDE SEQUENCE [LARGE SCALE GENOMIC DNA]</scope>
    <source>
        <strain evidence="3">ATCC 700253 / DSM 10332 / NAL</strain>
    </source>
</reference>
<dbReference type="EMBL" id="CP003179">
    <property type="protein sequence ID" value="AEW05192.1"/>
    <property type="molecule type" value="Genomic_DNA"/>
</dbReference>
<feature type="compositionally biased region" description="Polar residues" evidence="1">
    <location>
        <begin position="101"/>
        <end position="114"/>
    </location>
</feature>